<comment type="similarity">
    <text evidence="2">Belongs to the ATP-dependent AMP-binding enzyme family.</text>
</comment>
<dbReference type="PROSITE" id="PS50075">
    <property type="entry name" value="CARRIER"/>
    <property type="match status" value="2"/>
</dbReference>
<keyword evidence="3" id="KW-0596">Phosphopantetheine</keyword>
<dbReference type="FunFam" id="3.30.300.30:FF:000010">
    <property type="entry name" value="Enterobactin synthetase component F"/>
    <property type="match status" value="1"/>
</dbReference>
<dbReference type="CDD" id="cd19531">
    <property type="entry name" value="LCL_NRPS-like"/>
    <property type="match status" value="1"/>
</dbReference>
<dbReference type="InterPro" id="IPR010071">
    <property type="entry name" value="AA_adenyl_dom"/>
</dbReference>
<dbReference type="GO" id="GO:0044550">
    <property type="term" value="P:secondary metabolite biosynthetic process"/>
    <property type="evidence" value="ECO:0007669"/>
    <property type="project" value="UniProtKB-ARBA"/>
</dbReference>
<dbReference type="Gene3D" id="3.40.50.12780">
    <property type="entry name" value="N-terminal domain of ligase-like"/>
    <property type="match status" value="1"/>
</dbReference>
<dbReference type="GO" id="GO:0031177">
    <property type="term" value="F:phosphopantetheine binding"/>
    <property type="evidence" value="ECO:0007669"/>
    <property type="project" value="InterPro"/>
</dbReference>
<dbReference type="InterPro" id="IPR042099">
    <property type="entry name" value="ANL_N_sf"/>
</dbReference>
<dbReference type="InterPro" id="IPR009081">
    <property type="entry name" value="PP-bd_ACP"/>
</dbReference>
<dbReference type="SUPFAM" id="SSF52777">
    <property type="entry name" value="CoA-dependent acyltransferases"/>
    <property type="match status" value="2"/>
</dbReference>
<dbReference type="FunFam" id="1.10.1200.10:FF:000016">
    <property type="entry name" value="Non-ribosomal peptide synthase"/>
    <property type="match status" value="1"/>
</dbReference>
<dbReference type="PANTHER" id="PTHR45527:SF14">
    <property type="entry name" value="PLIPASTATIN SYNTHASE SUBUNIT B"/>
    <property type="match status" value="1"/>
</dbReference>
<comment type="caution">
    <text evidence="7">The sequence shown here is derived from an EMBL/GenBank/DDBJ whole genome shotgun (WGS) entry which is preliminary data.</text>
</comment>
<dbReference type="FunFam" id="2.30.38.10:FF:000001">
    <property type="entry name" value="Non-ribosomal peptide synthetase PvdI"/>
    <property type="match status" value="1"/>
</dbReference>
<proteinExistence type="inferred from homology"/>
<dbReference type="Gene3D" id="3.30.300.30">
    <property type="match status" value="2"/>
</dbReference>
<feature type="domain" description="Carrier" evidence="6">
    <location>
        <begin position="1718"/>
        <end position="1793"/>
    </location>
</feature>
<dbReference type="InterPro" id="IPR025110">
    <property type="entry name" value="AMP-bd_C"/>
</dbReference>
<dbReference type="NCBIfam" id="TIGR01444">
    <property type="entry name" value="fkbM_fam"/>
    <property type="match status" value="1"/>
</dbReference>
<dbReference type="Gene3D" id="3.40.50.150">
    <property type="entry name" value="Vaccinia Virus protein VP39"/>
    <property type="match status" value="1"/>
</dbReference>
<evidence type="ECO:0000256" key="4">
    <source>
        <dbReference type="ARBA" id="ARBA00022553"/>
    </source>
</evidence>
<dbReference type="GO" id="GO:0072330">
    <property type="term" value="P:monocarboxylic acid biosynthetic process"/>
    <property type="evidence" value="ECO:0007669"/>
    <property type="project" value="UniProtKB-ARBA"/>
</dbReference>
<dbReference type="SUPFAM" id="SSF56801">
    <property type="entry name" value="Acetyl-CoA synthetase-like"/>
    <property type="match status" value="2"/>
</dbReference>
<keyword evidence="4" id="KW-0597">Phosphoprotein</keyword>
<dbReference type="Gene3D" id="3.40.50.980">
    <property type="match status" value="2"/>
</dbReference>
<dbReference type="PROSITE" id="PS00012">
    <property type="entry name" value="PHOSPHOPANTETHEINE"/>
    <property type="match status" value="1"/>
</dbReference>
<dbReference type="InterPro" id="IPR001242">
    <property type="entry name" value="Condensation_dom"/>
</dbReference>
<dbReference type="InterPro" id="IPR006162">
    <property type="entry name" value="Ppantetheine_attach_site"/>
</dbReference>
<dbReference type="InterPro" id="IPR020845">
    <property type="entry name" value="AMP-binding_CS"/>
</dbReference>
<feature type="compositionally biased region" description="Basic residues" evidence="5">
    <location>
        <begin position="1818"/>
        <end position="1827"/>
    </location>
</feature>
<dbReference type="Gene3D" id="2.30.38.10">
    <property type="entry name" value="Luciferase, Domain 3"/>
    <property type="match status" value="1"/>
</dbReference>
<evidence type="ECO:0000259" key="6">
    <source>
        <dbReference type="PROSITE" id="PS50075"/>
    </source>
</evidence>
<dbReference type="InterPro" id="IPR036736">
    <property type="entry name" value="ACP-like_sf"/>
</dbReference>
<dbReference type="Gene3D" id="1.10.1200.10">
    <property type="entry name" value="ACP-like"/>
    <property type="match status" value="2"/>
</dbReference>
<sequence>MQAHNYVLHLTKSYTNSGEITEEDRLALLYSPSFAGAVRDIYCALLNGASLHFFDVQQLGLNHLAAWLREAEITVFFAVATMFRHFAMTLRGDEQFPNLRLIFLGSETVYERDVQLYQKHFSARCQLIVNLGGTEVSPIRQFKVDRDTQITTSNVPAGYAVEDHEILLLDEEGREVGVGEVGEIVVRSRYLAVGYWQQPELTAAVFSFDSQNRQQRRYKTGDLGRLLPDGCLLHLGRKDFQVKIRGYRVELSEIEMALCRLDGIKEAVVTTQGDSLGEPVLVAYIVPSESNLTLDTQQLRDVLKEQLPAYMLPTAFVSLSELPLTATGKIDRRSLPAPTEVNHQLFKDYLAPRTDTEKKIAEIYAEVLKINQIGVNDNFFELGGHSLLALQAIVRINKIFGINLYVKDFFTLATVEKLAEYIDSQKSQSFHVRETIPQIARTENLPLSFDQQRLWFIDQLEGANSLYNITRAFKLQGQLNLKVLEQAIQTIINRQESLRTSFKTVNGVPVEHIVDEICFSLPVIDLQSFPKATRLAEAEKQLTQEWRKTFDLTQSPLFRCVVLKIEPDSYLFMFSLHHIIGDDWSVQVFLRELSTLYDAHLNKIPANLPSLSIQYADYAYWQRQYLQGEALTNLLDYWRQQLADAPEILELPCTRARTINQSFVSKKIPFRLGEDLTQKLKQLSLQKGTTLFVTILTAFYTLLYRYTERQDLVVGTGLSNRNFLETESLIGFFVNLLPLRCQLTPEQTFQELLLKVHQTALEGYAHGQLPFDLLVENLHPERHPGYTPVFQILFLWQNVTQEVLHLPGLTTEPWELDKPTAGATFDLTFSVQETNAELQGYWEYNTNILDADIVEGLTGHFQTLLNAIVADSQLPLCKYPLLTATQKHQLLEEWNHTDTIYENRLCVHQWFETQVEQTPDAVAVVYGEQTLTYSELNQKANQLAHYLQSLGVKPEQLVGICVERSLEMVIGVLGILKAGAAYVPLDAQNPLERLEYIINDAQLSVLLTNQALVTTLPSADSIIVYLDKEETFSNYSSQNPISEVKPDSLVYVIYTSGSTGKPKGVLVEHRNVVRLFHATQEWYEFNSSDVWTLFHSYAFDFSVWEMWGALLYGGRLVIVPYLVSRSPEDFYHLLAKEKVTVLNQTPSAFRQLIQIEELLTSPPELSLRLVIFGGEALDLQSLRPWFKRHGDAKPQLVNMYGITETTVHVTYRPLTEADLNSKGSVIGRAIPDLQLYILDSYLQPVPIGIPGEIYVGGAGVTRGYLNREQLSAERFIANPFNPNPAARLYKTGDLARYLPNREIEYLGRIDHQVKIRGFRIELGEIEAALGQHSSVRENLVIQKSDSDGNKQLVAYFVPQFNTAFPVVQMLKLQRQGILQPESCYELANGMTIVHQNKSETDFVYQEIFQERCYLKHGITLNDGDSVIDVGANIGLFTLFVAHQCKNAKIYAFEPLPPLYEKLRLNVELYGVNAQVFQLGISQESRQATFTYYPHNTVVSGQYADAEQERETVKTFLLNQEQEFVTGENIDQWLEERLKGEQFTCELTSLSEMIRKLQIERIDLLKIDAEKSEGDVLAGIAAEDWKKIKQLVIEVHDIEGRLQSIQQMLIERGYTLVIEQDKLLENTNLYSVYARLVTDENQALSRENQADVELNWQWSSQNKLLADLRHFLQAQLPEYMIPSAFVLLDAFPLTVNGKIDTRSLPEPNTNHAIRKTSENPQTEIEQKIAAVWQEVLKLNSVGRDDNFFEVGGHSLLLIQVNQKLKAALNAELSMLEMFQYPTIRALGERLSETKPEFSPTTTDNKGRRPERQNLLQQQRKARQQKRQS</sequence>
<name>A0AAV3XMB5_9CYAN</name>
<dbReference type="InterPro" id="IPR045851">
    <property type="entry name" value="AMP-bd_C_sf"/>
</dbReference>
<dbReference type="FunFam" id="1.10.1200.10:FF:000005">
    <property type="entry name" value="Nonribosomal peptide synthetase 1"/>
    <property type="match status" value="1"/>
</dbReference>
<evidence type="ECO:0000256" key="1">
    <source>
        <dbReference type="ARBA" id="ARBA00001957"/>
    </source>
</evidence>
<dbReference type="PROSITE" id="PS00455">
    <property type="entry name" value="AMP_BINDING"/>
    <property type="match status" value="1"/>
</dbReference>
<dbReference type="SUPFAM" id="SSF47336">
    <property type="entry name" value="ACP-like"/>
    <property type="match status" value="2"/>
</dbReference>
<feature type="domain" description="Carrier" evidence="6">
    <location>
        <begin position="351"/>
        <end position="426"/>
    </location>
</feature>
<protein>
    <submittedName>
        <fullName evidence="7">Amino acid adenylation domain-containing protein</fullName>
    </submittedName>
</protein>
<dbReference type="SMART" id="SM00823">
    <property type="entry name" value="PKS_PP"/>
    <property type="match status" value="2"/>
</dbReference>
<accession>A0AAV3XMB5</accession>
<dbReference type="InterPro" id="IPR023213">
    <property type="entry name" value="CAT-like_dom_sf"/>
</dbReference>
<evidence type="ECO:0000256" key="5">
    <source>
        <dbReference type="SAM" id="MobiDB-lite"/>
    </source>
</evidence>
<evidence type="ECO:0000313" key="7">
    <source>
        <dbReference type="EMBL" id="GET42180.1"/>
    </source>
</evidence>
<keyword evidence="8" id="KW-1185">Reference proteome</keyword>
<reference evidence="7" key="1">
    <citation type="submission" date="2019-10" db="EMBL/GenBank/DDBJ databases">
        <title>Draft genome sequece of Microseira wollei NIES-4236.</title>
        <authorList>
            <person name="Yamaguchi H."/>
            <person name="Suzuki S."/>
            <person name="Kawachi M."/>
        </authorList>
    </citation>
    <scope>NUCLEOTIDE SEQUENCE</scope>
    <source>
        <strain evidence="7">NIES-4236</strain>
    </source>
</reference>
<evidence type="ECO:0000313" key="8">
    <source>
        <dbReference type="Proteomes" id="UP001050975"/>
    </source>
</evidence>
<dbReference type="Proteomes" id="UP001050975">
    <property type="component" value="Unassembled WGS sequence"/>
</dbReference>
<dbReference type="Pfam" id="PF00668">
    <property type="entry name" value="Condensation"/>
    <property type="match status" value="1"/>
</dbReference>
<dbReference type="Gene3D" id="3.30.559.30">
    <property type="entry name" value="Nonribosomal peptide synthetase, condensation domain"/>
    <property type="match status" value="1"/>
</dbReference>
<dbReference type="Gene3D" id="3.30.559.10">
    <property type="entry name" value="Chloramphenicol acetyltransferase-like domain"/>
    <property type="match status" value="1"/>
</dbReference>
<dbReference type="SUPFAM" id="SSF53335">
    <property type="entry name" value="S-adenosyl-L-methionine-dependent methyltransferases"/>
    <property type="match status" value="1"/>
</dbReference>
<dbReference type="Pfam" id="PF05050">
    <property type="entry name" value="Methyltransf_21"/>
    <property type="match status" value="1"/>
</dbReference>
<gene>
    <name evidence="7" type="ORF">MiSe_69940</name>
</gene>
<dbReference type="InterPro" id="IPR000873">
    <property type="entry name" value="AMP-dep_synth/lig_dom"/>
</dbReference>
<dbReference type="FunFam" id="3.40.50.12780:FF:000012">
    <property type="entry name" value="Non-ribosomal peptide synthetase"/>
    <property type="match status" value="1"/>
</dbReference>
<evidence type="ECO:0000256" key="3">
    <source>
        <dbReference type="ARBA" id="ARBA00022450"/>
    </source>
</evidence>
<dbReference type="InterPro" id="IPR029063">
    <property type="entry name" value="SAM-dependent_MTases_sf"/>
</dbReference>
<dbReference type="Pfam" id="PF00550">
    <property type="entry name" value="PP-binding"/>
    <property type="match status" value="2"/>
</dbReference>
<dbReference type="InterPro" id="IPR006342">
    <property type="entry name" value="FkbM_mtfrase"/>
</dbReference>
<dbReference type="NCBIfam" id="TIGR01733">
    <property type="entry name" value="AA-adenyl-dom"/>
    <property type="match status" value="1"/>
</dbReference>
<dbReference type="CDD" id="cd17643">
    <property type="entry name" value="A_NRPS_Cytc1-like"/>
    <property type="match status" value="1"/>
</dbReference>
<dbReference type="FunFam" id="3.40.50.980:FF:000002">
    <property type="entry name" value="Enterobactin synthetase component F"/>
    <property type="match status" value="1"/>
</dbReference>
<evidence type="ECO:0000256" key="2">
    <source>
        <dbReference type="ARBA" id="ARBA00006432"/>
    </source>
</evidence>
<dbReference type="GO" id="GO:0043041">
    <property type="term" value="P:amino acid activation for nonribosomal peptide biosynthetic process"/>
    <property type="evidence" value="ECO:0007669"/>
    <property type="project" value="TreeGrafter"/>
</dbReference>
<comment type="cofactor">
    <cofactor evidence="1">
        <name>pantetheine 4'-phosphate</name>
        <dbReference type="ChEBI" id="CHEBI:47942"/>
    </cofactor>
</comment>
<dbReference type="FunFam" id="3.40.50.980:FF:000001">
    <property type="entry name" value="Non-ribosomal peptide synthetase"/>
    <property type="match status" value="1"/>
</dbReference>
<dbReference type="Pfam" id="PF00501">
    <property type="entry name" value="AMP-binding"/>
    <property type="match status" value="2"/>
</dbReference>
<dbReference type="EMBL" id="BLAY01000152">
    <property type="protein sequence ID" value="GET42180.1"/>
    <property type="molecule type" value="Genomic_DNA"/>
</dbReference>
<dbReference type="Pfam" id="PF13193">
    <property type="entry name" value="AMP-binding_C"/>
    <property type="match status" value="1"/>
</dbReference>
<dbReference type="PANTHER" id="PTHR45527">
    <property type="entry name" value="NONRIBOSOMAL PEPTIDE SYNTHETASE"/>
    <property type="match status" value="1"/>
</dbReference>
<dbReference type="GO" id="GO:0005829">
    <property type="term" value="C:cytosol"/>
    <property type="evidence" value="ECO:0007669"/>
    <property type="project" value="TreeGrafter"/>
</dbReference>
<dbReference type="InterPro" id="IPR020806">
    <property type="entry name" value="PKS_PP-bd"/>
</dbReference>
<organism evidence="7 8">
    <name type="scientific">Microseira wollei NIES-4236</name>
    <dbReference type="NCBI Taxonomy" id="2530354"/>
    <lineage>
        <taxon>Bacteria</taxon>
        <taxon>Bacillati</taxon>
        <taxon>Cyanobacteriota</taxon>
        <taxon>Cyanophyceae</taxon>
        <taxon>Oscillatoriophycideae</taxon>
        <taxon>Aerosakkonematales</taxon>
        <taxon>Aerosakkonemataceae</taxon>
        <taxon>Microseira</taxon>
    </lineage>
</organism>
<feature type="region of interest" description="Disordered" evidence="5">
    <location>
        <begin position="1789"/>
        <end position="1827"/>
    </location>
</feature>
<dbReference type="GO" id="GO:0003824">
    <property type="term" value="F:catalytic activity"/>
    <property type="evidence" value="ECO:0007669"/>
    <property type="project" value="InterPro"/>
</dbReference>
<dbReference type="GO" id="GO:0008610">
    <property type="term" value="P:lipid biosynthetic process"/>
    <property type="evidence" value="ECO:0007669"/>
    <property type="project" value="UniProtKB-ARBA"/>
</dbReference>